<dbReference type="Proteomes" id="UP000467385">
    <property type="component" value="Chromosome"/>
</dbReference>
<organism evidence="1 2">
    <name type="scientific">Mycobacterium conspicuum</name>
    <dbReference type="NCBI Taxonomy" id="44010"/>
    <lineage>
        <taxon>Bacteria</taxon>
        <taxon>Bacillati</taxon>
        <taxon>Actinomycetota</taxon>
        <taxon>Actinomycetes</taxon>
        <taxon>Mycobacteriales</taxon>
        <taxon>Mycobacteriaceae</taxon>
        <taxon>Mycobacterium</taxon>
    </lineage>
</organism>
<gene>
    <name evidence="1" type="ORF">MCNS_47520</name>
</gene>
<keyword evidence="2" id="KW-1185">Reference proteome</keyword>
<proteinExistence type="predicted"/>
<accession>A0A7I7YJ68</accession>
<reference evidence="1 2" key="1">
    <citation type="journal article" date="2019" name="Emerg. Microbes Infect.">
        <title>Comprehensive subspecies identification of 175 nontuberculous mycobacteria species based on 7547 genomic profiles.</title>
        <authorList>
            <person name="Matsumoto Y."/>
            <person name="Kinjo T."/>
            <person name="Motooka D."/>
            <person name="Nabeya D."/>
            <person name="Jung N."/>
            <person name="Uechi K."/>
            <person name="Horii T."/>
            <person name="Iida T."/>
            <person name="Fujita J."/>
            <person name="Nakamura S."/>
        </authorList>
    </citation>
    <scope>NUCLEOTIDE SEQUENCE [LARGE SCALE GENOMIC DNA]</scope>
    <source>
        <strain evidence="1 2">JCM 14738</strain>
    </source>
</reference>
<evidence type="ECO:0000313" key="2">
    <source>
        <dbReference type="Proteomes" id="UP000467385"/>
    </source>
</evidence>
<name>A0A7I7YJ68_9MYCO</name>
<sequence length="76" mass="8199">MRLAAPLVRLVLKRRAAYRSAPVRYANPWGAIRTEMGVPLSGVLAGINDCMPASQRPLNWRSAATAARPATGRAAR</sequence>
<dbReference type="EMBL" id="AP022613">
    <property type="protein sequence ID" value="BBZ41689.1"/>
    <property type="molecule type" value="Genomic_DNA"/>
</dbReference>
<protein>
    <submittedName>
        <fullName evidence="1">Uncharacterized protein</fullName>
    </submittedName>
</protein>
<dbReference type="AlphaFoldDB" id="A0A7I7YJ68"/>
<evidence type="ECO:0000313" key="1">
    <source>
        <dbReference type="EMBL" id="BBZ41689.1"/>
    </source>
</evidence>